<evidence type="ECO:0000313" key="1">
    <source>
        <dbReference type="EMBL" id="WIF96378.1"/>
    </source>
</evidence>
<gene>
    <name evidence="1" type="ORF">QNI29_11500</name>
</gene>
<keyword evidence="2" id="KW-1185">Reference proteome</keyword>
<dbReference type="Proteomes" id="UP001236652">
    <property type="component" value="Chromosome"/>
</dbReference>
<accession>A0ABY8USI0</accession>
<evidence type="ECO:0000313" key="2">
    <source>
        <dbReference type="Proteomes" id="UP001236652"/>
    </source>
</evidence>
<organism evidence="1 2">
    <name type="scientific">Pontibacillus chungwhensis</name>
    <dbReference type="NCBI Taxonomy" id="265426"/>
    <lineage>
        <taxon>Bacteria</taxon>
        <taxon>Bacillati</taxon>
        <taxon>Bacillota</taxon>
        <taxon>Bacilli</taxon>
        <taxon>Bacillales</taxon>
        <taxon>Bacillaceae</taxon>
        <taxon>Pontibacillus</taxon>
    </lineage>
</organism>
<dbReference type="EMBL" id="CP126446">
    <property type="protein sequence ID" value="WIF96378.1"/>
    <property type="molecule type" value="Genomic_DNA"/>
</dbReference>
<name>A0ABY8USI0_9BACI</name>
<sequence length="290" mass="33721">MEAYCIEANQCFAQGKWKQASLGVRDGKWIQPYKLNRETMTINMDRFWISPGKVHIDLQFPLYQTEFQSALVRRYMFRGTTLLIVQCPISSSRNMAKEFQMMKHRLDGLGIDYMIAPLVSVNKLTPEMIRFFGNERVPFVLFQAETKEDILNKMWGWIAQAQDPSFIPVTPVVKNEGPLSYSKWLQLAEHHNVRTLPRVLGECPLTKENLRATGIYPYKGEFMYSGDADYNLFRLHTETQIDTPDQMFYHKAIPCVTVLRGQIIRSHTEVNDLEGYGRYFKASIPNHFMS</sequence>
<protein>
    <submittedName>
        <fullName evidence="1">Uncharacterized protein</fullName>
    </submittedName>
</protein>
<proteinExistence type="predicted"/>
<reference evidence="1 2" key="1">
    <citation type="submission" date="2023-05" db="EMBL/GenBank/DDBJ databases">
        <title>Comparative genomics reveals the evidence of polycyclic aromatic hydrocarbons degradation in moderately halophilic genus Pontibacillus.</title>
        <authorList>
            <person name="Yang H."/>
            <person name="Qian Z."/>
        </authorList>
    </citation>
    <scope>NUCLEOTIDE SEQUENCE [LARGE SCALE GENOMIC DNA]</scope>
    <source>
        <strain evidence="2">HN14</strain>
    </source>
</reference>
<dbReference type="RefSeq" id="WP_231416638.1">
    <property type="nucleotide sequence ID" value="NZ_CP126446.1"/>
</dbReference>